<evidence type="ECO:0000256" key="8">
    <source>
        <dbReference type="ARBA" id="ARBA00023277"/>
    </source>
</evidence>
<dbReference type="FunFam" id="3.10.50.10:FF:000005">
    <property type="entry name" value="Endochitinase B1"/>
    <property type="match status" value="1"/>
</dbReference>
<proteinExistence type="inferred from homology"/>
<comment type="caution">
    <text evidence="13">The sequence shown here is derived from an EMBL/GenBank/DDBJ whole genome shotgun (WGS) entry which is preliminary data.</text>
</comment>
<dbReference type="PROSITE" id="PS01095">
    <property type="entry name" value="GH18_1"/>
    <property type="match status" value="1"/>
</dbReference>
<keyword evidence="5" id="KW-0964">Secreted</keyword>
<dbReference type="GO" id="GO:0005576">
    <property type="term" value="C:extracellular region"/>
    <property type="evidence" value="ECO:0007669"/>
    <property type="project" value="UniProtKB-SubCell"/>
</dbReference>
<dbReference type="PANTHER" id="PTHR11177">
    <property type="entry name" value="CHITINASE"/>
    <property type="match status" value="1"/>
</dbReference>
<protein>
    <recommendedName>
        <fullName evidence="4">chitinase</fullName>
        <ecNumber evidence="4">3.2.1.14</ecNumber>
    </recommendedName>
</protein>
<evidence type="ECO:0000256" key="4">
    <source>
        <dbReference type="ARBA" id="ARBA00012729"/>
    </source>
</evidence>
<evidence type="ECO:0000256" key="6">
    <source>
        <dbReference type="ARBA" id="ARBA00022801"/>
    </source>
</evidence>
<dbReference type="InterPro" id="IPR001223">
    <property type="entry name" value="Glyco_hydro18_cat"/>
</dbReference>
<comment type="subcellular location">
    <subcellularLocation>
        <location evidence="2">Secreted</location>
    </subcellularLocation>
</comment>
<evidence type="ECO:0000256" key="7">
    <source>
        <dbReference type="ARBA" id="ARBA00023024"/>
    </source>
</evidence>
<dbReference type="PANTHER" id="PTHR11177:SF317">
    <property type="entry name" value="CHITINASE 12-RELATED"/>
    <property type="match status" value="1"/>
</dbReference>
<dbReference type="InterPro" id="IPR001579">
    <property type="entry name" value="Glyco_hydro_18_chit_AS"/>
</dbReference>
<dbReference type="Proteomes" id="UP001296104">
    <property type="component" value="Unassembled WGS sequence"/>
</dbReference>
<dbReference type="InterPro" id="IPR011583">
    <property type="entry name" value="Chitinase_II/V-like_cat"/>
</dbReference>
<dbReference type="SUPFAM" id="SSF51445">
    <property type="entry name" value="(Trans)glycosidases"/>
    <property type="match status" value="1"/>
</dbReference>
<sequence length="436" mass="47915">MALAFLTLLQIASAASVFSRNAPSLEHRQVSSNSTYPSPSANTTSGYKAALYFPNWDIYGRNYQPQDLPVQNLTHVLYSFANIRPDTGEVYLSDEYADLQKHYPTDSWNDVGNNVYGCVKQLYLLKKQNRHLKTLLSIGGWTYSTNFHQMVGTAALREEFASSAVTLMLDLGFDGIDIDYEYPQSTDEGALFVLLLEATRAALTNYSSSLPDEPYFLLSAAVPAGPQNYQNLAIAEMDQYLDLWNLMAYDYAGSFSTYSGHQANLYASSDNANSTPFNTDQAIQYYLDNGVTPSKLLLGMPLYGRAFEMTTGPGQTYSGIGSGSWENGVWDYKALPKAGATEYFDPNVGASWSYDASTQEMISYDTPTAAAAKLQYIQSRGLGGGMWWEANGDKPMNGTGSLIQLVVNGFGALENSTNVLSYPQSQYDNIRAGMPS</sequence>
<keyword evidence="10" id="KW-0624">Polysaccharide degradation</keyword>
<evidence type="ECO:0000313" key="14">
    <source>
        <dbReference type="Proteomes" id="UP001296104"/>
    </source>
</evidence>
<dbReference type="InterPro" id="IPR017853">
    <property type="entry name" value="GH"/>
</dbReference>
<keyword evidence="14" id="KW-1185">Reference proteome</keyword>
<evidence type="ECO:0000256" key="3">
    <source>
        <dbReference type="ARBA" id="ARBA00008682"/>
    </source>
</evidence>
<evidence type="ECO:0000256" key="10">
    <source>
        <dbReference type="ARBA" id="ARBA00023326"/>
    </source>
</evidence>
<dbReference type="Gene3D" id="3.20.20.80">
    <property type="entry name" value="Glycosidases"/>
    <property type="match status" value="1"/>
</dbReference>
<evidence type="ECO:0000256" key="1">
    <source>
        <dbReference type="ARBA" id="ARBA00000822"/>
    </source>
</evidence>
<dbReference type="SMART" id="SM00636">
    <property type="entry name" value="Glyco_18"/>
    <property type="match status" value="1"/>
</dbReference>
<dbReference type="GO" id="GO:0008061">
    <property type="term" value="F:chitin binding"/>
    <property type="evidence" value="ECO:0007669"/>
    <property type="project" value="InterPro"/>
</dbReference>
<accession>A0AAI8Z729</accession>
<dbReference type="InterPro" id="IPR050314">
    <property type="entry name" value="Glycosyl_Hydrlase_18"/>
</dbReference>
<feature type="domain" description="GH18" evidence="12">
    <location>
        <begin position="47"/>
        <end position="413"/>
    </location>
</feature>
<comment type="catalytic activity">
    <reaction evidence="1">
        <text>Random endo-hydrolysis of N-acetyl-beta-D-glucosaminide (1-&gt;4)-beta-linkages in chitin and chitodextrins.</text>
        <dbReference type="EC" id="3.2.1.14"/>
    </reaction>
</comment>
<evidence type="ECO:0000256" key="5">
    <source>
        <dbReference type="ARBA" id="ARBA00022525"/>
    </source>
</evidence>
<dbReference type="PROSITE" id="PS51910">
    <property type="entry name" value="GH18_2"/>
    <property type="match status" value="1"/>
</dbReference>
<evidence type="ECO:0000256" key="11">
    <source>
        <dbReference type="RuleBase" id="RU000489"/>
    </source>
</evidence>
<evidence type="ECO:0000256" key="9">
    <source>
        <dbReference type="ARBA" id="ARBA00023295"/>
    </source>
</evidence>
<dbReference type="Gene3D" id="3.10.50.10">
    <property type="match status" value="1"/>
</dbReference>
<dbReference type="EMBL" id="CAVMBE010000091">
    <property type="protein sequence ID" value="CAK4033673.1"/>
    <property type="molecule type" value="Genomic_DNA"/>
</dbReference>
<evidence type="ECO:0000259" key="12">
    <source>
        <dbReference type="PROSITE" id="PS51910"/>
    </source>
</evidence>
<evidence type="ECO:0000256" key="2">
    <source>
        <dbReference type="ARBA" id="ARBA00004613"/>
    </source>
</evidence>
<reference evidence="13" key="1">
    <citation type="submission" date="2023-11" db="EMBL/GenBank/DDBJ databases">
        <authorList>
            <person name="Alioto T."/>
            <person name="Alioto T."/>
            <person name="Gomez Garrido J."/>
        </authorList>
    </citation>
    <scope>NUCLEOTIDE SEQUENCE</scope>
</reference>
<organism evidence="13 14">
    <name type="scientific">Lecanosticta acicola</name>
    <dbReference type="NCBI Taxonomy" id="111012"/>
    <lineage>
        <taxon>Eukaryota</taxon>
        <taxon>Fungi</taxon>
        <taxon>Dikarya</taxon>
        <taxon>Ascomycota</taxon>
        <taxon>Pezizomycotina</taxon>
        <taxon>Dothideomycetes</taxon>
        <taxon>Dothideomycetidae</taxon>
        <taxon>Mycosphaerellales</taxon>
        <taxon>Mycosphaerellaceae</taxon>
        <taxon>Lecanosticta</taxon>
    </lineage>
</organism>
<dbReference type="GO" id="GO:0008843">
    <property type="term" value="F:endochitinase activity"/>
    <property type="evidence" value="ECO:0007669"/>
    <property type="project" value="UniProtKB-EC"/>
</dbReference>
<gene>
    <name evidence="13" type="ORF">LECACI_7A008831</name>
</gene>
<evidence type="ECO:0000313" key="13">
    <source>
        <dbReference type="EMBL" id="CAK4033673.1"/>
    </source>
</evidence>
<dbReference type="GO" id="GO:0006032">
    <property type="term" value="P:chitin catabolic process"/>
    <property type="evidence" value="ECO:0007669"/>
    <property type="project" value="UniProtKB-KW"/>
</dbReference>
<name>A0AAI8Z729_9PEZI</name>
<keyword evidence="9 11" id="KW-0326">Glycosidase</keyword>
<dbReference type="SUPFAM" id="SSF54556">
    <property type="entry name" value="Chitinase insertion domain"/>
    <property type="match status" value="1"/>
</dbReference>
<keyword evidence="6 11" id="KW-0378">Hydrolase</keyword>
<dbReference type="EC" id="3.2.1.14" evidence="4"/>
<dbReference type="Pfam" id="PF00704">
    <property type="entry name" value="Glyco_hydro_18"/>
    <property type="match status" value="1"/>
</dbReference>
<keyword evidence="7" id="KW-0146">Chitin degradation</keyword>
<dbReference type="InterPro" id="IPR029070">
    <property type="entry name" value="Chitinase_insertion_sf"/>
</dbReference>
<dbReference type="AlphaFoldDB" id="A0AAI8Z729"/>
<keyword evidence="8" id="KW-0119">Carbohydrate metabolism</keyword>
<comment type="similarity">
    <text evidence="3">Belongs to the glycosyl hydrolase 18 family. Chitinase class V subfamily.</text>
</comment>
<dbReference type="CDD" id="cd06548">
    <property type="entry name" value="GH18_chitinase"/>
    <property type="match status" value="1"/>
</dbReference>
<dbReference type="FunFam" id="3.20.20.80:FF:000075">
    <property type="entry name" value="Sporulation-specific chitinase"/>
    <property type="match status" value="1"/>
</dbReference>
<dbReference type="GO" id="GO:0000272">
    <property type="term" value="P:polysaccharide catabolic process"/>
    <property type="evidence" value="ECO:0007669"/>
    <property type="project" value="UniProtKB-KW"/>
</dbReference>